<accession>A0A9P7R1F5</accession>
<dbReference type="EMBL" id="JAESDN010000008">
    <property type="protein sequence ID" value="KAG7047052.1"/>
    <property type="molecule type" value="Genomic_DNA"/>
</dbReference>
<proteinExistence type="predicted"/>
<reference evidence="1" key="1">
    <citation type="submission" date="2021-05" db="EMBL/GenBank/DDBJ databases">
        <title>Comparative genomics of three Colletotrichum scovillei strains and genetic complementation revealed genes involved fungal growth and virulence on chili pepper.</title>
        <authorList>
            <person name="Hsieh D.-K."/>
            <person name="Chuang S.-C."/>
            <person name="Chen C.-Y."/>
            <person name="Chao Y.-T."/>
            <person name="Lu M.-Y.J."/>
            <person name="Lee M.-H."/>
            <person name="Shih M.-C."/>
        </authorList>
    </citation>
    <scope>NUCLEOTIDE SEQUENCE</scope>
    <source>
        <strain evidence="1">Coll-153</strain>
    </source>
</reference>
<gene>
    <name evidence="1" type="ORF">JMJ77_015269</name>
</gene>
<dbReference type="Proteomes" id="UP000699042">
    <property type="component" value="Unassembled WGS sequence"/>
</dbReference>
<organism evidence="1 2">
    <name type="scientific">Colletotrichum scovillei</name>
    <dbReference type="NCBI Taxonomy" id="1209932"/>
    <lineage>
        <taxon>Eukaryota</taxon>
        <taxon>Fungi</taxon>
        <taxon>Dikarya</taxon>
        <taxon>Ascomycota</taxon>
        <taxon>Pezizomycotina</taxon>
        <taxon>Sordariomycetes</taxon>
        <taxon>Hypocreomycetidae</taxon>
        <taxon>Glomerellales</taxon>
        <taxon>Glomerellaceae</taxon>
        <taxon>Colletotrichum</taxon>
        <taxon>Colletotrichum acutatum species complex</taxon>
    </lineage>
</organism>
<keyword evidence="2" id="KW-1185">Reference proteome</keyword>
<comment type="caution">
    <text evidence="1">The sequence shown here is derived from an EMBL/GenBank/DDBJ whole genome shotgun (WGS) entry which is preliminary data.</text>
</comment>
<sequence length="127" mass="14007">MNEMENFICLFRRPGTGRPFERNEIAPLATLSYSALHKGNFGAVPAGTLAVNIAAKVSPASGSLHMDTVEASQRGAHVRTGLALRDIYKISSDCRHLVSISKLYSSYSRLFHRASYLIITTVTLYFL</sequence>
<evidence type="ECO:0000313" key="1">
    <source>
        <dbReference type="EMBL" id="KAG7047052.1"/>
    </source>
</evidence>
<protein>
    <submittedName>
        <fullName evidence="1">Uncharacterized protein</fullName>
    </submittedName>
</protein>
<dbReference type="AlphaFoldDB" id="A0A9P7R1F5"/>
<evidence type="ECO:0000313" key="2">
    <source>
        <dbReference type="Proteomes" id="UP000699042"/>
    </source>
</evidence>
<name>A0A9P7R1F5_9PEZI</name>